<dbReference type="GO" id="GO:0004659">
    <property type="term" value="F:prenyltransferase activity"/>
    <property type="evidence" value="ECO:0007669"/>
    <property type="project" value="InterPro"/>
</dbReference>
<dbReference type="InterPro" id="IPR026046">
    <property type="entry name" value="UBIAD1"/>
</dbReference>
<organism evidence="6">
    <name type="scientific">hydrothermal vent metagenome</name>
    <dbReference type="NCBI Taxonomy" id="652676"/>
    <lineage>
        <taxon>unclassified sequences</taxon>
        <taxon>metagenomes</taxon>
        <taxon>ecological metagenomes</taxon>
    </lineage>
</organism>
<evidence type="ECO:0000256" key="2">
    <source>
        <dbReference type="ARBA" id="ARBA00022692"/>
    </source>
</evidence>
<dbReference type="InterPro" id="IPR000537">
    <property type="entry name" value="UbiA_prenyltransferase"/>
</dbReference>
<accession>A0A3B0ZDF7</accession>
<feature type="transmembrane region" description="Helical" evidence="5">
    <location>
        <begin position="217"/>
        <end position="239"/>
    </location>
</feature>
<dbReference type="GO" id="GO:0016020">
    <property type="term" value="C:membrane"/>
    <property type="evidence" value="ECO:0007669"/>
    <property type="project" value="UniProtKB-SubCell"/>
</dbReference>
<evidence type="ECO:0000256" key="1">
    <source>
        <dbReference type="ARBA" id="ARBA00004141"/>
    </source>
</evidence>
<sequence length="300" mass="32863">MDVNLLALWRASRLMMVLVSIFSVLLALAVAAGHGVAVVPFEAALLMLGVVLAHVGFNLLCSYHDVTRGFSSRSVAMPFNNTTMLLEAQSGLLKRAAMVLITLALLLGGYFVWARGLGLLFPILFSLLMVVSYHGWSLRKPHIGLILPGVILGPVLIVSSYYALTGVYDFDALYVSLASFFLICNLFLLNQYPNYHLNLELGRFYFPVVYGTKRSSVVHVVFSLGVLYVIGMGDIIGLLPEQSPWAMLPMLLALYAVVGGFKFGTDGERLKPHLRANMAALLLVELTLVILLFCQPISSH</sequence>
<gene>
    <name evidence="6" type="ORF">MNBD_GAMMA18-1157</name>
</gene>
<dbReference type="EMBL" id="UOFP01000038">
    <property type="protein sequence ID" value="VAW84289.1"/>
    <property type="molecule type" value="Genomic_DNA"/>
</dbReference>
<evidence type="ECO:0000256" key="5">
    <source>
        <dbReference type="SAM" id="Phobius"/>
    </source>
</evidence>
<evidence type="ECO:0008006" key="7">
    <source>
        <dbReference type="Google" id="ProtNLM"/>
    </source>
</evidence>
<name>A0A3B0ZDF7_9ZZZZ</name>
<comment type="subcellular location">
    <subcellularLocation>
        <location evidence="1">Membrane</location>
        <topology evidence="1">Multi-pass membrane protein</topology>
    </subcellularLocation>
</comment>
<reference evidence="6" key="1">
    <citation type="submission" date="2018-06" db="EMBL/GenBank/DDBJ databases">
        <authorList>
            <person name="Zhirakovskaya E."/>
        </authorList>
    </citation>
    <scope>NUCLEOTIDE SEQUENCE</scope>
</reference>
<feature type="transmembrane region" description="Helical" evidence="5">
    <location>
        <begin position="276"/>
        <end position="298"/>
    </location>
</feature>
<keyword evidence="3 5" id="KW-1133">Transmembrane helix</keyword>
<keyword evidence="2 5" id="KW-0812">Transmembrane</keyword>
<evidence type="ECO:0000256" key="3">
    <source>
        <dbReference type="ARBA" id="ARBA00022989"/>
    </source>
</evidence>
<dbReference type="CDD" id="cd13962">
    <property type="entry name" value="PT_UbiA_UBIAD1"/>
    <property type="match status" value="1"/>
</dbReference>
<keyword evidence="4 5" id="KW-0472">Membrane</keyword>
<feature type="transmembrane region" description="Helical" evidence="5">
    <location>
        <begin position="143"/>
        <end position="164"/>
    </location>
</feature>
<feature type="transmembrane region" description="Helical" evidence="5">
    <location>
        <begin position="119"/>
        <end position="136"/>
    </location>
</feature>
<feature type="transmembrane region" description="Helical" evidence="5">
    <location>
        <begin position="245"/>
        <end position="264"/>
    </location>
</feature>
<protein>
    <recommendedName>
        <fullName evidence="7">Prenyltransferase</fullName>
    </recommendedName>
</protein>
<dbReference type="Pfam" id="PF01040">
    <property type="entry name" value="UbiA"/>
    <property type="match status" value="1"/>
</dbReference>
<dbReference type="AlphaFoldDB" id="A0A3B0ZDF7"/>
<feature type="transmembrane region" description="Helical" evidence="5">
    <location>
        <begin position="170"/>
        <end position="189"/>
    </location>
</feature>
<proteinExistence type="predicted"/>
<evidence type="ECO:0000313" key="6">
    <source>
        <dbReference type="EMBL" id="VAW84289.1"/>
    </source>
</evidence>
<evidence type="ECO:0000256" key="4">
    <source>
        <dbReference type="ARBA" id="ARBA00023136"/>
    </source>
</evidence>
<feature type="transmembrane region" description="Helical" evidence="5">
    <location>
        <begin position="92"/>
        <end position="113"/>
    </location>
</feature>
<feature type="transmembrane region" description="Helical" evidence="5">
    <location>
        <begin position="43"/>
        <end position="63"/>
    </location>
</feature>